<dbReference type="InterPro" id="IPR000551">
    <property type="entry name" value="MerR-type_HTH_dom"/>
</dbReference>
<gene>
    <name evidence="3" type="ORF">SAMN05444972_10582</name>
</gene>
<dbReference type="Pfam" id="PF06445">
    <property type="entry name" value="GyrI-like"/>
    <property type="match status" value="1"/>
</dbReference>
<keyword evidence="4" id="KW-1185">Reference proteome</keyword>
<dbReference type="Pfam" id="PF13411">
    <property type="entry name" value="MerR_1"/>
    <property type="match status" value="1"/>
</dbReference>
<dbReference type="PROSITE" id="PS50937">
    <property type="entry name" value="HTH_MERR_2"/>
    <property type="match status" value="1"/>
</dbReference>
<dbReference type="Proteomes" id="UP000198660">
    <property type="component" value="Unassembled WGS sequence"/>
</dbReference>
<name>A0A1I6RGR2_9BACL</name>
<dbReference type="PANTHER" id="PTHR30204">
    <property type="entry name" value="REDOX-CYCLING DRUG-SENSING TRANSCRIPTIONAL ACTIVATOR SOXR"/>
    <property type="match status" value="1"/>
</dbReference>
<dbReference type="InterPro" id="IPR047057">
    <property type="entry name" value="MerR_fam"/>
</dbReference>
<dbReference type="GO" id="GO:0003700">
    <property type="term" value="F:DNA-binding transcription factor activity"/>
    <property type="evidence" value="ECO:0007669"/>
    <property type="project" value="InterPro"/>
</dbReference>
<feature type="domain" description="HTH merR-type" evidence="2">
    <location>
        <begin position="1"/>
        <end position="71"/>
    </location>
</feature>
<dbReference type="SMART" id="SM00871">
    <property type="entry name" value="AraC_E_bind"/>
    <property type="match status" value="1"/>
</dbReference>
<dbReference type="AlphaFoldDB" id="A0A1I6RGR2"/>
<evidence type="ECO:0000259" key="2">
    <source>
        <dbReference type="PROSITE" id="PS50937"/>
    </source>
</evidence>
<dbReference type="OrthoDB" id="9773308at2"/>
<dbReference type="RefSeq" id="WP_091836324.1">
    <property type="nucleotide sequence ID" value="NZ_FPAA01000005.1"/>
</dbReference>
<dbReference type="InterPro" id="IPR010499">
    <property type="entry name" value="AraC_E-bd"/>
</dbReference>
<evidence type="ECO:0000256" key="1">
    <source>
        <dbReference type="ARBA" id="ARBA00023125"/>
    </source>
</evidence>
<evidence type="ECO:0000313" key="3">
    <source>
        <dbReference type="EMBL" id="SFS63923.1"/>
    </source>
</evidence>
<organism evidence="3 4">
    <name type="scientific">Marininema halotolerans</name>
    <dbReference type="NCBI Taxonomy" id="1155944"/>
    <lineage>
        <taxon>Bacteria</taxon>
        <taxon>Bacillati</taxon>
        <taxon>Bacillota</taxon>
        <taxon>Bacilli</taxon>
        <taxon>Bacillales</taxon>
        <taxon>Thermoactinomycetaceae</taxon>
        <taxon>Marininema</taxon>
    </lineage>
</organism>
<dbReference type="InterPro" id="IPR011256">
    <property type="entry name" value="Reg_factor_effector_dom_sf"/>
</dbReference>
<dbReference type="PANTHER" id="PTHR30204:SF97">
    <property type="entry name" value="MERR FAMILY REGULATORY PROTEIN"/>
    <property type="match status" value="1"/>
</dbReference>
<dbReference type="InterPro" id="IPR029442">
    <property type="entry name" value="GyrI-like"/>
</dbReference>
<dbReference type="Gene3D" id="3.20.80.10">
    <property type="entry name" value="Regulatory factor, effector binding domain"/>
    <property type="match status" value="1"/>
</dbReference>
<dbReference type="Gene3D" id="1.10.1660.10">
    <property type="match status" value="1"/>
</dbReference>
<dbReference type="SUPFAM" id="SSF46955">
    <property type="entry name" value="Putative DNA-binding domain"/>
    <property type="match status" value="1"/>
</dbReference>
<accession>A0A1I6RGR2</accession>
<proteinExistence type="predicted"/>
<sequence length="270" mass="31807">MFRIGEFSKLTRVSTRMLRHYDKLGLFCPAEIDRYSGYRLYSAFQIPLLNRIVKLRDMGFSVNEMIEIIDKYDNNVFLQSVLNSKLKQVRDNIDVEHLKHDRLTKALNELKEDNMKYLVELKKLPSINVLSLKDIITSYSKEDELWKQLNSFCSEHNVKTKDNGIYSIYYDDEHKESDVEIEVAVPVEEMREDQNRFAYKELPEIPCAATIKYTGAYENIMPAMTAIAEWIEQNNFELIGYTRGYGIKHHENEKNPHHFVTEIQIPVKKK</sequence>
<dbReference type="CDD" id="cd01107">
    <property type="entry name" value="HTH_BmrR"/>
    <property type="match status" value="1"/>
</dbReference>
<evidence type="ECO:0000313" key="4">
    <source>
        <dbReference type="Proteomes" id="UP000198660"/>
    </source>
</evidence>
<dbReference type="GO" id="GO:0003677">
    <property type="term" value="F:DNA binding"/>
    <property type="evidence" value="ECO:0007669"/>
    <property type="project" value="UniProtKB-KW"/>
</dbReference>
<dbReference type="InterPro" id="IPR009061">
    <property type="entry name" value="DNA-bd_dom_put_sf"/>
</dbReference>
<keyword evidence="1 3" id="KW-0238">DNA-binding</keyword>
<dbReference type="EMBL" id="FPAA01000005">
    <property type="protein sequence ID" value="SFS63923.1"/>
    <property type="molecule type" value="Genomic_DNA"/>
</dbReference>
<dbReference type="SMART" id="SM00422">
    <property type="entry name" value="HTH_MERR"/>
    <property type="match status" value="1"/>
</dbReference>
<dbReference type="SUPFAM" id="SSF55136">
    <property type="entry name" value="Probable bacterial effector-binding domain"/>
    <property type="match status" value="1"/>
</dbReference>
<protein>
    <submittedName>
        <fullName evidence="3">DNA-binding transcriptional regulator, MerR family</fullName>
    </submittedName>
</protein>
<dbReference type="PROSITE" id="PS00552">
    <property type="entry name" value="HTH_MERR_1"/>
    <property type="match status" value="1"/>
</dbReference>
<reference evidence="4" key="1">
    <citation type="submission" date="2016-10" db="EMBL/GenBank/DDBJ databases">
        <authorList>
            <person name="Varghese N."/>
            <person name="Submissions S."/>
        </authorList>
    </citation>
    <scope>NUCLEOTIDE SEQUENCE [LARGE SCALE GENOMIC DNA]</scope>
    <source>
        <strain evidence="4">DSM 45789</strain>
    </source>
</reference>